<name>A0A2P6VPB9_9CHLO</name>
<dbReference type="PANTHER" id="PTHR12982">
    <property type="entry name" value="PHOSPHATIDYLINOSITOL GLYCAN, CLASS C"/>
    <property type="match status" value="1"/>
</dbReference>
<evidence type="ECO:0000256" key="7">
    <source>
        <dbReference type="ARBA" id="ARBA00023136"/>
    </source>
</evidence>
<feature type="transmembrane region" description="Helical" evidence="9">
    <location>
        <begin position="240"/>
        <end position="264"/>
    </location>
</feature>
<keyword evidence="7 9" id="KW-0472">Membrane</keyword>
<feature type="compositionally biased region" description="Basic residues" evidence="8">
    <location>
        <begin position="156"/>
        <end position="170"/>
    </location>
</feature>
<dbReference type="GO" id="GO:0006506">
    <property type="term" value="P:GPI anchor biosynthetic process"/>
    <property type="evidence" value="ECO:0007669"/>
    <property type="project" value="UniProtKB-UniPathway"/>
</dbReference>
<proteinExistence type="inferred from homology"/>
<dbReference type="PANTHER" id="PTHR12982:SF0">
    <property type="entry name" value="PHOSPHATIDYLINOSITOL N-ACETYLGLUCOSAMINYLTRANSFERASE SUBUNIT C"/>
    <property type="match status" value="1"/>
</dbReference>
<evidence type="ECO:0000256" key="6">
    <source>
        <dbReference type="ARBA" id="ARBA00022989"/>
    </source>
</evidence>
<comment type="pathway">
    <text evidence="2">Glycolipid biosynthesis; glycosylphosphatidylinositol-anchor biosynthesis.</text>
</comment>
<dbReference type="EMBL" id="LHPF02000002">
    <property type="protein sequence ID" value="PSC75905.1"/>
    <property type="molecule type" value="Genomic_DNA"/>
</dbReference>
<dbReference type="OrthoDB" id="196709at2759"/>
<dbReference type="PIRSF" id="PIRSF016104">
    <property type="entry name" value="GPI2"/>
    <property type="match status" value="1"/>
</dbReference>
<dbReference type="AlphaFoldDB" id="A0A2P6VPB9"/>
<comment type="subcellular location">
    <subcellularLocation>
        <location evidence="1">Membrane</location>
        <topology evidence="1">Multi-pass membrane protein</topology>
    </subcellularLocation>
</comment>
<keyword evidence="6 9" id="KW-1133">Transmembrane helix</keyword>
<gene>
    <name evidence="10" type="ORF">C2E20_1088</name>
</gene>
<evidence type="ECO:0000256" key="5">
    <source>
        <dbReference type="ARBA" id="ARBA00022692"/>
    </source>
</evidence>
<evidence type="ECO:0000256" key="8">
    <source>
        <dbReference type="SAM" id="MobiDB-lite"/>
    </source>
</evidence>
<evidence type="ECO:0000256" key="2">
    <source>
        <dbReference type="ARBA" id="ARBA00004687"/>
    </source>
</evidence>
<dbReference type="GO" id="GO:0000506">
    <property type="term" value="C:glycosylphosphatidylinositol-N-acetylglucosaminyltransferase (GPI-GnT) complex"/>
    <property type="evidence" value="ECO:0007669"/>
    <property type="project" value="TreeGrafter"/>
</dbReference>
<protein>
    <submittedName>
        <fullName evidence="10">PhosphatidylinositolN-acetylglucosaminyltran sfe ra sesubunit c</fullName>
    </submittedName>
</protein>
<feature type="transmembrane region" description="Helical" evidence="9">
    <location>
        <begin position="300"/>
        <end position="318"/>
    </location>
</feature>
<comment type="similarity">
    <text evidence="3">Belongs to the PIGC family.</text>
</comment>
<dbReference type="InterPro" id="IPR009450">
    <property type="entry name" value="Plno_GlcNAc_GPI2"/>
</dbReference>
<evidence type="ECO:0000313" key="11">
    <source>
        <dbReference type="Proteomes" id="UP000239649"/>
    </source>
</evidence>
<keyword evidence="4" id="KW-0337">GPI-anchor biosynthesis</keyword>
<reference evidence="10 11" key="1">
    <citation type="journal article" date="2018" name="Plant J.">
        <title>Genome sequences of Chlorella sorokiniana UTEX 1602 and Micractinium conductrix SAG 241.80: implications to maltose excretion by a green alga.</title>
        <authorList>
            <person name="Arriola M.B."/>
            <person name="Velmurugan N."/>
            <person name="Zhang Y."/>
            <person name="Plunkett M.H."/>
            <person name="Hondzo H."/>
            <person name="Barney B.M."/>
        </authorList>
    </citation>
    <scope>NUCLEOTIDE SEQUENCE [LARGE SCALE GENOMIC DNA]</scope>
    <source>
        <strain evidence="10 11">SAG 241.80</strain>
    </source>
</reference>
<dbReference type="Pfam" id="PF06432">
    <property type="entry name" value="GPI2"/>
    <property type="match status" value="1"/>
</dbReference>
<organism evidence="10 11">
    <name type="scientific">Micractinium conductrix</name>
    <dbReference type="NCBI Taxonomy" id="554055"/>
    <lineage>
        <taxon>Eukaryota</taxon>
        <taxon>Viridiplantae</taxon>
        <taxon>Chlorophyta</taxon>
        <taxon>core chlorophytes</taxon>
        <taxon>Trebouxiophyceae</taxon>
        <taxon>Chlorellales</taxon>
        <taxon>Chlorellaceae</taxon>
        <taxon>Chlorella clade</taxon>
        <taxon>Micractinium</taxon>
    </lineage>
</organism>
<dbReference type="STRING" id="554055.A0A2P6VPB9"/>
<sequence>MRQRSSDTDDEPPMQPAVAPLAPLSPAKRVPWRKVLWARQPYDDTHTAESFLEELVVNATVPQRDYATVVWSALVVDQQVATVTAVGGASHALYTGRVMPRQLLLADALLMLLGSLLWLASSAWAGAKAASAAGAAAAGAATAAELAALSPDASPPKHRHQHRRRHRRHVQQQQRDATPPSWRASALDGVGSMAALALATALLSPLLGTLTENVSSDTTIACACLLLLAHLYLHDYHFTAALTAQLSASLALGCAVCGSVLVASRLGSPAAVYAQLLLSLELYIVGPYCRRQVAAASHAAHAALTAGMIGAAAALLARQSALATSAYCCALLFITFICPMWLVRIHKFKAAINGPWDEAVPRLSAAVSRQLSQR</sequence>
<evidence type="ECO:0000256" key="9">
    <source>
        <dbReference type="SAM" id="Phobius"/>
    </source>
</evidence>
<feature type="region of interest" description="Disordered" evidence="8">
    <location>
        <begin position="150"/>
        <end position="182"/>
    </location>
</feature>
<dbReference type="UniPathway" id="UPA00196"/>
<accession>A0A2P6VPB9</accession>
<feature type="region of interest" description="Disordered" evidence="8">
    <location>
        <begin position="1"/>
        <end position="21"/>
    </location>
</feature>
<evidence type="ECO:0000313" key="10">
    <source>
        <dbReference type="EMBL" id="PSC75905.1"/>
    </source>
</evidence>
<dbReference type="Proteomes" id="UP000239649">
    <property type="component" value="Unassembled WGS sequence"/>
</dbReference>
<evidence type="ECO:0000256" key="3">
    <source>
        <dbReference type="ARBA" id="ARBA00008321"/>
    </source>
</evidence>
<evidence type="ECO:0000256" key="4">
    <source>
        <dbReference type="ARBA" id="ARBA00022502"/>
    </source>
</evidence>
<keyword evidence="11" id="KW-1185">Reference proteome</keyword>
<feature type="transmembrane region" description="Helical" evidence="9">
    <location>
        <begin position="324"/>
        <end position="343"/>
    </location>
</feature>
<evidence type="ECO:0000256" key="1">
    <source>
        <dbReference type="ARBA" id="ARBA00004141"/>
    </source>
</evidence>
<feature type="transmembrane region" description="Helical" evidence="9">
    <location>
        <begin position="103"/>
        <end position="124"/>
    </location>
</feature>
<comment type="caution">
    <text evidence="10">The sequence shown here is derived from an EMBL/GenBank/DDBJ whole genome shotgun (WGS) entry which is preliminary data.</text>
</comment>
<keyword evidence="5 9" id="KW-0812">Transmembrane</keyword>